<dbReference type="Proteomes" id="UP000257109">
    <property type="component" value="Unassembled WGS sequence"/>
</dbReference>
<keyword evidence="1" id="KW-1133">Transmembrane helix</keyword>
<feature type="non-terminal residue" evidence="2">
    <location>
        <position position="106"/>
    </location>
</feature>
<name>A0A371FKV3_MUCPR</name>
<dbReference type="EMBL" id="QJKJ01008757">
    <property type="protein sequence ID" value="RDX78763.1"/>
    <property type="molecule type" value="Genomic_DNA"/>
</dbReference>
<keyword evidence="1" id="KW-0812">Transmembrane</keyword>
<accession>A0A371FKV3</accession>
<reference evidence="2" key="1">
    <citation type="submission" date="2018-05" db="EMBL/GenBank/DDBJ databases">
        <title>Draft genome of Mucuna pruriens seed.</title>
        <authorList>
            <person name="Nnadi N.E."/>
            <person name="Vos R."/>
            <person name="Hasami M.H."/>
            <person name="Devisetty U.K."/>
            <person name="Aguiy J.C."/>
        </authorList>
    </citation>
    <scope>NUCLEOTIDE SEQUENCE [LARGE SCALE GENOMIC DNA]</scope>
    <source>
        <strain evidence="2">JCA_2017</strain>
    </source>
</reference>
<organism evidence="2 3">
    <name type="scientific">Mucuna pruriens</name>
    <name type="common">Velvet bean</name>
    <name type="synonym">Dolichos pruriens</name>
    <dbReference type="NCBI Taxonomy" id="157652"/>
    <lineage>
        <taxon>Eukaryota</taxon>
        <taxon>Viridiplantae</taxon>
        <taxon>Streptophyta</taxon>
        <taxon>Embryophyta</taxon>
        <taxon>Tracheophyta</taxon>
        <taxon>Spermatophyta</taxon>
        <taxon>Magnoliopsida</taxon>
        <taxon>eudicotyledons</taxon>
        <taxon>Gunneridae</taxon>
        <taxon>Pentapetalae</taxon>
        <taxon>rosids</taxon>
        <taxon>fabids</taxon>
        <taxon>Fabales</taxon>
        <taxon>Fabaceae</taxon>
        <taxon>Papilionoideae</taxon>
        <taxon>50 kb inversion clade</taxon>
        <taxon>NPAAA clade</taxon>
        <taxon>indigoferoid/millettioid clade</taxon>
        <taxon>Phaseoleae</taxon>
        <taxon>Mucuna</taxon>
    </lineage>
</organism>
<evidence type="ECO:0000256" key="1">
    <source>
        <dbReference type="SAM" id="Phobius"/>
    </source>
</evidence>
<feature type="transmembrane region" description="Helical" evidence="1">
    <location>
        <begin position="7"/>
        <end position="28"/>
    </location>
</feature>
<evidence type="ECO:0000313" key="2">
    <source>
        <dbReference type="EMBL" id="RDX78763.1"/>
    </source>
</evidence>
<gene>
    <name evidence="2" type="ORF">CR513_40908</name>
</gene>
<proteinExistence type="predicted"/>
<keyword evidence="1" id="KW-0472">Membrane</keyword>
<comment type="caution">
    <text evidence="2">The sequence shown here is derived from an EMBL/GenBank/DDBJ whole genome shotgun (WGS) entry which is preliminary data.</text>
</comment>
<keyword evidence="3" id="KW-1185">Reference proteome</keyword>
<sequence length="106" mass="12227">MSLLSISCWFNVIISLPLAICSNIAMFAFEVGSSVLNVVPIQLHANSWVFVCAFKILCESLAGRILLWPFHESYNFFKDWFFQVSVREGYLNCLFNLVEEPHFPLF</sequence>
<evidence type="ECO:0000313" key="3">
    <source>
        <dbReference type="Proteomes" id="UP000257109"/>
    </source>
</evidence>
<dbReference type="AlphaFoldDB" id="A0A371FKV3"/>
<protein>
    <submittedName>
        <fullName evidence="2">Uncharacterized protein</fullName>
    </submittedName>
</protein>